<feature type="region of interest" description="Disordered" evidence="1">
    <location>
        <begin position="97"/>
        <end position="118"/>
    </location>
</feature>
<dbReference type="AlphaFoldDB" id="A0A6J3LTF4"/>
<name>A0A6J3LTF4_9PEZI</name>
<keyword evidence="2" id="KW-0472">Membrane</keyword>
<reference evidence="4" key="3">
    <citation type="submission" date="2025-08" db="UniProtKB">
        <authorList>
            <consortium name="RefSeq"/>
        </authorList>
    </citation>
    <scope>IDENTIFICATION</scope>
    <source>
        <strain evidence="4">CBS 342.82</strain>
    </source>
</reference>
<protein>
    <submittedName>
        <fullName evidence="4">Uncharacterized protein</fullName>
    </submittedName>
</protein>
<accession>A0A6J3LTF4</accession>
<reference evidence="4" key="1">
    <citation type="submission" date="2020-01" db="EMBL/GenBank/DDBJ databases">
        <authorList>
            <consortium name="DOE Joint Genome Institute"/>
            <person name="Haridas S."/>
            <person name="Albert R."/>
            <person name="Binder M."/>
            <person name="Bloem J."/>
            <person name="Labutti K."/>
            <person name="Salamov A."/>
            <person name="Andreopoulos B."/>
            <person name="Baker S.E."/>
            <person name="Barry K."/>
            <person name="Bills G."/>
            <person name="Bluhm B.H."/>
            <person name="Cannon C."/>
            <person name="Castanera R."/>
            <person name="Culley D.E."/>
            <person name="Daum C."/>
            <person name="Ezra D."/>
            <person name="Gonzalez J.B."/>
            <person name="Henrissat B."/>
            <person name="Kuo A."/>
            <person name="Liang C."/>
            <person name="Lipzen A."/>
            <person name="Lutzoni F."/>
            <person name="Magnuson J."/>
            <person name="Mondo S."/>
            <person name="Nolan M."/>
            <person name="Ohm R."/>
            <person name="Pangilinan J."/>
            <person name="Park H.-J."/>
            <person name="Ramirez L."/>
            <person name="Alfaro M."/>
            <person name="Sun H."/>
            <person name="Tritt A."/>
            <person name="Yoshinaga Y."/>
            <person name="Zwiers L.-H."/>
            <person name="Turgeon B.G."/>
            <person name="Goodwin S.B."/>
            <person name="Spatafora J.W."/>
            <person name="Crous P.W."/>
            <person name="Grigoriev I.V."/>
        </authorList>
    </citation>
    <scope>NUCLEOTIDE SEQUENCE</scope>
    <source>
        <strain evidence="4">CBS 342.82</strain>
    </source>
</reference>
<proteinExistence type="predicted"/>
<evidence type="ECO:0000256" key="2">
    <source>
        <dbReference type="SAM" id="Phobius"/>
    </source>
</evidence>
<organism evidence="4">
    <name type="scientific">Dissoconium aciculare CBS 342.82</name>
    <dbReference type="NCBI Taxonomy" id="1314786"/>
    <lineage>
        <taxon>Eukaryota</taxon>
        <taxon>Fungi</taxon>
        <taxon>Dikarya</taxon>
        <taxon>Ascomycota</taxon>
        <taxon>Pezizomycotina</taxon>
        <taxon>Dothideomycetes</taxon>
        <taxon>Dothideomycetidae</taxon>
        <taxon>Mycosphaerellales</taxon>
        <taxon>Dissoconiaceae</taxon>
        <taxon>Dissoconium</taxon>
    </lineage>
</organism>
<evidence type="ECO:0000313" key="3">
    <source>
        <dbReference type="Proteomes" id="UP000504637"/>
    </source>
</evidence>
<keyword evidence="2" id="KW-0812">Transmembrane</keyword>
<dbReference type="GeneID" id="54366772"/>
<feature type="transmembrane region" description="Helical" evidence="2">
    <location>
        <begin position="66"/>
        <end position="88"/>
    </location>
</feature>
<feature type="compositionally biased region" description="Basic residues" evidence="1">
    <location>
        <begin position="97"/>
        <end position="111"/>
    </location>
</feature>
<dbReference type="Proteomes" id="UP000504637">
    <property type="component" value="Unplaced"/>
</dbReference>
<dbReference type="RefSeq" id="XP_033455969.1">
    <property type="nucleotide sequence ID" value="XM_033608971.1"/>
</dbReference>
<keyword evidence="2" id="KW-1133">Transmembrane helix</keyword>
<sequence length="202" mass="22562">MTDHPTNPVCPGTIGTRRKGEVFYDSGLQGKGNVNIHPSRKGLWNMCICLQIKLGKRTTPIANAHLIRVFVFQFSLCLCVCFVFLRFLSHREPWRRTKAGTKGRRREKKVRSQSSPTDNVKRRIKFQLALPIDVSSKTIKLRKIGILGVASCRGTVCWEQEARHSSCVMGERKRIQAGAGGNVPIEFSIVIVVCGIRGIVSS</sequence>
<keyword evidence="3" id="KW-1185">Reference proteome</keyword>
<reference evidence="4" key="2">
    <citation type="submission" date="2020-04" db="EMBL/GenBank/DDBJ databases">
        <authorList>
            <consortium name="NCBI Genome Project"/>
        </authorList>
    </citation>
    <scope>NUCLEOTIDE SEQUENCE</scope>
    <source>
        <strain evidence="4">CBS 342.82</strain>
    </source>
</reference>
<gene>
    <name evidence="4" type="ORF">K489DRAFT_83945</name>
</gene>
<evidence type="ECO:0000313" key="4">
    <source>
        <dbReference type="RefSeq" id="XP_033455969.1"/>
    </source>
</evidence>
<evidence type="ECO:0000256" key="1">
    <source>
        <dbReference type="SAM" id="MobiDB-lite"/>
    </source>
</evidence>